<name>A0A140NN27_PROSM</name>
<evidence type="ECO:0000313" key="2">
    <source>
        <dbReference type="Proteomes" id="UP000005012"/>
    </source>
</evidence>
<protein>
    <submittedName>
        <fullName evidence="1">Uncharacterized protein</fullName>
    </submittedName>
</protein>
<reference evidence="1 2" key="1">
    <citation type="journal article" date="2012" name="J. Bacteriol.">
        <title>Complete Genome Sequence of Providencia stuartii Clinical Isolate MRSN 2154.</title>
        <authorList>
            <person name="Clifford R.J."/>
            <person name="Hang J."/>
            <person name="Riley M.C."/>
            <person name="Onmus-Leone F."/>
            <person name="Kuschner R.A."/>
            <person name="Lesho E.P."/>
            <person name="Waterman P.E."/>
        </authorList>
    </citation>
    <scope>NUCLEOTIDE SEQUENCE [LARGE SCALE GENOMIC DNA]</scope>
    <source>
        <strain evidence="1 2">MRSN 2154</strain>
    </source>
</reference>
<dbReference type="KEGG" id="psi:S70_10985"/>
<proteinExistence type="predicted"/>
<sequence>MKLMIIIILFYFHKIGKNISLKIEVRIRLNLKSWDYQTLQKTPHIERMKTPYIYIYKLRY</sequence>
<dbReference type="Proteomes" id="UP000005012">
    <property type="component" value="Chromosome"/>
</dbReference>
<gene>
    <name evidence="1" type="ordered locus">S70_10985</name>
</gene>
<evidence type="ECO:0000313" key="1">
    <source>
        <dbReference type="EMBL" id="AFH94048.1"/>
    </source>
</evidence>
<dbReference type="HOGENOM" id="CLU_2938075_0_0_6"/>
<dbReference type="AlphaFoldDB" id="A0A140NN27"/>
<accession>A0A140NN27</accession>
<reference evidence="2" key="2">
    <citation type="submission" date="2012-04" db="EMBL/GenBank/DDBJ databases">
        <title>Complete genome sequence of Providencia stuartii clinical isolate MRSN 2154.</title>
        <authorList>
            <person name="Clifford R.J."/>
            <person name="Hang J."/>
            <person name="Riley M.C."/>
            <person name="Onmus-Leone F."/>
            <person name="Kuschner R.A."/>
            <person name="Lesho E.P."/>
            <person name="Waterman P.E."/>
        </authorList>
    </citation>
    <scope>NUCLEOTIDE SEQUENCE [LARGE SCALE GENOMIC DNA]</scope>
    <source>
        <strain evidence="2">MRSN 2154</strain>
    </source>
</reference>
<dbReference type="EMBL" id="CP003488">
    <property type="protein sequence ID" value="AFH94048.1"/>
    <property type="molecule type" value="Genomic_DNA"/>
</dbReference>
<organism evidence="1 2">
    <name type="scientific">Providencia stuartii (strain MRSN 2154)</name>
    <dbReference type="NCBI Taxonomy" id="1157951"/>
    <lineage>
        <taxon>Bacteria</taxon>
        <taxon>Pseudomonadati</taxon>
        <taxon>Pseudomonadota</taxon>
        <taxon>Gammaproteobacteria</taxon>
        <taxon>Enterobacterales</taxon>
        <taxon>Morganellaceae</taxon>
        <taxon>Providencia</taxon>
    </lineage>
</organism>